<sequence>MPISELLALVETGRTGRLLGTLTIAECCEGEANEDAVELHSKARLRETYDARILEALRDADEPLSPSEVCELVGGTTHDARTALQRLAAAKKITRTWKSRGHGYQLGC</sequence>
<gene>
    <name evidence="1" type="ORF">ENSA7_57180</name>
</gene>
<dbReference type="SUPFAM" id="SSF46785">
    <property type="entry name" value="Winged helix' DNA-binding domain"/>
    <property type="match status" value="1"/>
</dbReference>
<protein>
    <recommendedName>
        <fullName evidence="3">Transcriptional regulator</fullName>
    </recommendedName>
</protein>
<comment type="caution">
    <text evidence="1">The sequence shown here is derived from an EMBL/GenBank/DDBJ whole genome shotgun (WGS) entry which is preliminary data.</text>
</comment>
<dbReference type="AlphaFoldDB" id="A0A2S9Y7N6"/>
<organism evidence="1 2">
    <name type="scientific">Enhygromyxa salina</name>
    <dbReference type="NCBI Taxonomy" id="215803"/>
    <lineage>
        <taxon>Bacteria</taxon>
        <taxon>Pseudomonadati</taxon>
        <taxon>Myxococcota</taxon>
        <taxon>Polyangia</taxon>
        <taxon>Nannocystales</taxon>
        <taxon>Nannocystaceae</taxon>
        <taxon>Enhygromyxa</taxon>
    </lineage>
</organism>
<dbReference type="Proteomes" id="UP000238823">
    <property type="component" value="Unassembled WGS sequence"/>
</dbReference>
<proteinExistence type="predicted"/>
<evidence type="ECO:0000313" key="1">
    <source>
        <dbReference type="EMBL" id="PRQ01113.1"/>
    </source>
</evidence>
<accession>A0A2S9Y7N6</accession>
<reference evidence="1 2" key="1">
    <citation type="submission" date="2018-03" db="EMBL/GenBank/DDBJ databases">
        <title>Draft Genome Sequences of the Obligatory Marine Myxobacteria Enhygromyxa salina SWB007.</title>
        <authorList>
            <person name="Poehlein A."/>
            <person name="Moghaddam J.A."/>
            <person name="Harms H."/>
            <person name="Alanjari M."/>
            <person name="Koenig G.M."/>
            <person name="Daniel R."/>
            <person name="Schaeberle T.F."/>
        </authorList>
    </citation>
    <scope>NUCLEOTIDE SEQUENCE [LARGE SCALE GENOMIC DNA]</scope>
    <source>
        <strain evidence="1 2">SWB007</strain>
    </source>
</reference>
<dbReference type="EMBL" id="PVNL01000117">
    <property type="protein sequence ID" value="PRQ01113.1"/>
    <property type="molecule type" value="Genomic_DNA"/>
</dbReference>
<evidence type="ECO:0000313" key="2">
    <source>
        <dbReference type="Proteomes" id="UP000238823"/>
    </source>
</evidence>
<evidence type="ECO:0008006" key="3">
    <source>
        <dbReference type="Google" id="ProtNLM"/>
    </source>
</evidence>
<name>A0A2S9Y7N6_9BACT</name>
<dbReference type="InterPro" id="IPR036390">
    <property type="entry name" value="WH_DNA-bd_sf"/>
</dbReference>